<proteinExistence type="predicted"/>
<dbReference type="KEGG" id="nwl:NWFMUON74_10340"/>
<gene>
    <name evidence="1" type="ORF">NWFMUON74_10340</name>
</gene>
<reference evidence="1 2" key="1">
    <citation type="submission" date="2020-08" db="EMBL/GenBank/DDBJ databases">
        <title>Genome Sequencing of Nocardia wallacei strain FMUON74 and assembly.</title>
        <authorList>
            <person name="Toyokawa M."/>
            <person name="Uesaka K."/>
        </authorList>
    </citation>
    <scope>NUCLEOTIDE SEQUENCE [LARGE SCALE GENOMIC DNA]</scope>
    <source>
        <strain evidence="1 2">FMUON74</strain>
    </source>
</reference>
<dbReference type="AlphaFoldDB" id="A0A7G1KDF9"/>
<protein>
    <submittedName>
        <fullName evidence="1">Uncharacterized protein</fullName>
    </submittedName>
</protein>
<organism evidence="1 2">
    <name type="scientific">Nocardia wallacei</name>
    <dbReference type="NCBI Taxonomy" id="480035"/>
    <lineage>
        <taxon>Bacteria</taxon>
        <taxon>Bacillati</taxon>
        <taxon>Actinomycetota</taxon>
        <taxon>Actinomycetes</taxon>
        <taxon>Mycobacteriales</taxon>
        <taxon>Nocardiaceae</taxon>
        <taxon>Nocardia</taxon>
    </lineage>
</organism>
<evidence type="ECO:0000313" key="1">
    <source>
        <dbReference type="EMBL" id="BCK53262.1"/>
    </source>
</evidence>
<sequence>MRFRPTALGWVEPEVSDALMWDRAQVQCLARSLGYVIIWPEPSLIPLADQVRAADVDAVITPSPQHLSPLALNGVLYFAEIETISPRMSFGRWSLIREGVFA</sequence>
<dbReference type="Proteomes" id="UP000516173">
    <property type="component" value="Chromosome"/>
</dbReference>
<accession>A0A7G1KDF9</accession>
<name>A0A7G1KDF9_9NOCA</name>
<evidence type="ECO:0000313" key="2">
    <source>
        <dbReference type="Proteomes" id="UP000516173"/>
    </source>
</evidence>
<keyword evidence="2" id="KW-1185">Reference proteome</keyword>
<dbReference type="EMBL" id="AP023396">
    <property type="protein sequence ID" value="BCK53262.1"/>
    <property type="molecule type" value="Genomic_DNA"/>
</dbReference>